<evidence type="ECO:0000259" key="3">
    <source>
        <dbReference type="PROSITE" id="PS50930"/>
    </source>
</evidence>
<dbReference type="Gene3D" id="3.40.50.2300">
    <property type="match status" value="1"/>
</dbReference>
<dbReference type="InterPro" id="IPR046947">
    <property type="entry name" value="LytR-like"/>
</dbReference>
<feature type="modified residue" description="4-aspartylphosphate" evidence="1">
    <location>
        <position position="54"/>
    </location>
</feature>
<evidence type="ECO:0000256" key="1">
    <source>
        <dbReference type="PROSITE-ProRule" id="PRU00169"/>
    </source>
</evidence>
<evidence type="ECO:0000259" key="2">
    <source>
        <dbReference type="PROSITE" id="PS50110"/>
    </source>
</evidence>
<dbReference type="RefSeq" id="WP_377939130.1">
    <property type="nucleotide sequence ID" value="NZ_JBHTHQ010000021.1"/>
</dbReference>
<dbReference type="Pfam" id="PF04397">
    <property type="entry name" value="LytTR"/>
    <property type="match status" value="1"/>
</dbReference>
<dbReference type="Pfam" id="PF00072">
    <property type="entry name" value="Response_reg"/>
    <property type="match status" value="1"/>
</dbReference>
<dbReference type="InterPro" id="IPR001789">
    <property type="entry name" value="Sig_transdc_resp-reg_receiver"/>
</dbReference>
<evidence type="ECO:0000313" key="4">
    <source>
        <dbReference type="EMBL" id="MFD0705444.1"/>
    </source>
</evidence>
<dbReference type="Gene3D" id="2.40.50.1020">
    <property type="entry name" value="LytTr DNA-binding domain"/>
    <property type="match status" value="1"/>
</dbReference>
<keyword evidence="1" id="KW-0597">Phosphoprotein</keyword>
<protein>
    <submittedName>
        <fullName evidence="4">LytR/AlgR family response regulator transcription factor</fullName>
    </submittedName>
</protein>
<dbReference type="PANTHER" id="PTHR37299:SF1">
    <property type="entry name" value="STAGE 0 SPORULATION PROTEIN A HOMOLOG"/>
    <property type="match status" value="1"/>
</dbReference>
<dbReference type="InterPro" id="IPR007492">
    <property type="entry name" value="LytTR_DNA-bd_dom"/>
</dbReference>
<name>A0ABW2Y5G0_9BIFI</name>
<dbReference type="SUPFAM" id="SSF52172">
    <property type="entry name" value="CheY-like"/>
    <property type="match status" value="1"/>
</dbReference>
<keyword evidence="5" id="KW-1185">Reference proteome</keyword>
<dbReference type="PROSITE" id="PS50110">
    <property type="entry name" value="RESPONSE_REGULATORY"/>
    <property type="match status" value="1"/>
</dbReference>
<reference evidence="5" key="1">
    <citation type="journal article" date="2019" name="Int. J. Syst. Evol. Microbiol.">
        <title>The Global Catalogue of Microorganisms (GCM) 10K type strain sequencing project: providing services to taxonomists for standard genome sequencing and annotation.</title>
        <authorList>
            <consortium name="The Broad Institute Genomics Platform"/>
            <consortium name="The Broad Institute Genome Sequencing Center for Infectious Disease"/>
            <person name="Wu L."/>
            <person name="Ma J."/>
        </authorList>
    </citation>
    <scope>NUCLEOTIDE SEQUENCE [LARGE SCALE GENOMIC DNA]</scope>
    <source>
        <strain evidence="5">CCM 8604</strain>
    </source>
</reference>
<dbReference type="PANTHER" id="PTHR37299">
    <property type="entry name" value="TRANSCRIPTIONAL REGULATOR-RELATED"/>
    <property type="match status" value="1"/>
</dbReference>
<dbReference type="PROSITE" id="PS50930">
    <property type="entry name" value="HTH_LYTTR"/>
    <property type="match status" value="1"/>
</dbReference>
<comment type="caution">
    <text evidence="4">The sequence shown here is derived from an EMBL/GenBank/DDBJ whole genome shotgun (WGS) entry which is preliminary data.</text>
</comment>
<feature type="domain" description="HTH LytTR-type" evidence="3">
    <location>
        <begin position="128"/>
        <end position="228"/>
    </location>
</feature>
<sequence length="233" mass="26234">MRVAIIDDVQHELDVTCALVQAHDNSAHMSTFSSGSDFLAQHLHSIPFDVILLDIEMPGLDGMETARKIREIDEEVIIVFTTRMAQYAVAGYEVDAASYLVKPISERSFALAWHKVIRILHSRKGASIAVDTTDGTVYLSTSEINYIEVRSHMSYYHTTHGVYRAWKSLSAVFRDLKNFDFIEVSRFAIVNMAKVSRFDAAEGDIDIQGDMVHVSRSKKHDVAQSLLDFHARA</sequence>
<accession>A0ABW2Y5G0</accession>
<proteinExistence type="predicted"/>
<dbReference type="InterPro" id="IPR011006">
    <property type="entry name" value="CheY-like_superfamily"/>
</dbReference>
<dbReference type="SMART" id="SM00448">
    <property type="entry name" value="REC"/>
    <property type="match status" value="1"/>
</dbReference>
<gene>
    <name evidence="4" type="ORF">ACFQY8_06765</name>
</gene>
<organism evidence="4 5">
    <name type="scientific">Alloscardovia venturai</name>
    <dbReference type="NCBI Taxonomy" id="1769421"/>
    <lineage>
        <taxon>Bacteria</taxon>
        <taxon>Bacillati</taxon>
        <taxon>Actinomycetota</taxon>
        <taxon>Actinomycetes</taxon>
        <taxon>Bifidobacteriales</taxon>
        <taxon>Bifidobacteriaceae</taxon>
        <taxon>Alloscardovia</taxon>
    </lineage>
</organism>
<dbReference type="Proteomes" id="UP001597036">
    <property type="component" value="Unassembled WGS sequence"/>
</dbReference>
<feature type="domain" description="Response regulatory" evidence="2">
    <location>
        <begin position="2"/>
        <end position="117"/>
    </location>
</feature>
<dbReference type="EMBL" id="JBHTHQ010000021">
    <property type="protein sequence ID" value="MFD0705444.1"/>
    <property type="molecule type" value="Genomic_DNA"/>
</dbReference>
<evidence type="ECO:0000313" key="5">
    <source>
        <dbReference type="Proteomes" id="UP001597036"/>
    </source>
</evidence>
<dbReference type="SMART" id="SM00850">
    <property type="entry name" value="LytTR"/>
    <property type="match status" value="1"/>
</dbReference>